<dbReference type="OrthoDB" id="3567264at2"/>
<evidence type="ECO:0000313" key="11">
    <source>
        <dbReference type="EMBL" id="REK73997.1"/>
    </source>
</evidence>
<dbReference type="InterPro" id="IPR036291">
    <property type="entry name" value="NAD(P)-bd_dom_sf"/>
</dbReference>
<organism evidence="11 12">
    <name type="scientific">Aeromicrobium endophyticum</name>
    <dbReference type="NCBI Taxonomy" id="2292704"/>
    <lineage>
        <taxon>Bacteria</taxon>
        <taxon>Bacillati</taxon>
        <taxon>Actinomycetota</taxon>
        <taxon>Actinomycetes</taxon>
        <taxon>Propionibacteriales</taxon>
        <taxon>Nocardioidaceae</taxon>
        <taxon>Aeromicrobium</taxon>
    </lineage>
</organism>
<dbReference type="GO" id="GO:0008270">
    <property type="term" value="F:zinc ion binding"/>
    <property type="evidence" value="ECO:0007669"/>
    <property type="project" value="InterPro"/>
</dbReference>
<comment type="catalytic activity">
    <reaction evidence="7">
        <text>a secondary alcohol + NAD(+) = a ketone + NADH + H(+)</text>
        <dbReference type="Rhea" id="RHEA:10740"/>
        <dbReference type="ChEBI" id="CHEBI:15378"/>
        <dbReference type="ChEBI" id="CHEBI:17087"/>
        <dbReference type="ChEBI" id="CHEBI:35681"/>
        <dbReference type="ChEBI" id="CHEBI:57540"/>
        <dbReference type="ChEBI" id="CHEBI:57945"/>
        <dbReference type="EC" id="1.1.1.1"/>
    </reaction>
</comment>
<keyword evidence="6" id="KW-0560">Oxidoreductase</keyword>
<dbReference type="AlphaFoldDB" id="A0A371PDL7"/>
<accession>A0A371PDL7</accession>
<proteinExistence type="inferred from homology"/>
<dbReference type="SMART" id="SM00829">
    <property type="entry name" value="PKS_ER"/>
    <property type="match status" value="1"/>
</dbReference>
<comment type="caution">
    <text evidence="11">The sequence shown here is derived from an EMBL/GenBank/DDBJ whole genome shotgun (WGS) entry which is preliminary data.</text>
</comment>
<evidence type="ECO:0000256" key="6">
    <source>
        <dbReference type="ARBA" id="ARBA00023002"/>
    </source>
</evidence>
<evidence type="ECO:0000256" key="7">
    <source>
        <dbReference type="ARBA" id="ARBA00049164"/>
    </source>
</evidence>
<evidence type="ECO:0000256" key="8">
    <source>
        <dbReference type="ARBA" id="ARBA00049243"/>
    </source>
</evidence>
<dbReference type="Gene3D" id="3.90.180.10">
    <property type="entry name" value="Medium-chain alcohol dehydrogenases, catalytic domain"/>
    <property type="match status" value="1"/>
</dbReference>
<evidence type="ECO:0000259" key="10">
    <source>
        <dbReference type="SMART" id="SM00829"/>
    </source>
</evidence>
<dbReference type="SUPFAM" id="SSF50129">
    <property type="entry name" value="GroES-like"/>
    <property type="match status" value="1"/>
</dbReference>
<gene>
    <name evidence="11" type="ORF">DX116_03435</name>
</gene>
<name>A0A371PDL7_9ACTN</name>
<comment type="cofactor">
    <cofactor evidence="1 9">
        <name>Zn(2+)</name>
        <dbReference type="ChEBI" id="CHEBI:29105"/>
    </cofactor>
</comment>
<keyword evidence="12" id="KW-1185">Reference proteome</keyword>
<dbReference type="Pfam" id="PF08240">
    <property type="entry name" value="ADH_N"/>
    <property type="match status" value="1"/>
</dbReference>
<evidence type="ECO:0000256" key="3">
    <source>
        <dbReference type="ARBA" id="ARBA00013190"/>
    </source>
</evidence>
<dbReference type="InterPro" id="IPR013154">
    <property type="entry name" value="ADH-like_N"/>
</dbReference>
<dbReference type="Pfam" id="PF00107">
    <property type="entry name" value="ADH_zinc_N"/>
    <property type="match status" value="1"/>
</dbReference>
<dbReference type="SUPFAM" id="SSF51735">
    <property type="entry name" value="NAD(P)-binding Rossmann-fold domains"/>
    <property type="match status" value="1"/>
</dbReference>
<dbReference type="Proteomes" id="UP000265581">
    <property type="component" value="Unassembled WGS sequence"/>
</dbReference>
<comment type="similarity">
    <text evidence="2 9">Belongs to the zinc-containing alcohol dehydrogenase family.</text>
</comment>
<dbReference type="PANTHER" id="PTHR42940">
    <property type="entry name" value="ALCOHOL DEHYDROGENASE 1-RELATED"/>
    <property type="match status" value="1"/>
</dbReference>
<evidence type="ECO:0000256" key="5">
    <source>
        <dbReference type="ARBA" id="ARBA00022833"/>
    </source>
</evidence>
<evidence type="ECO:0000256" key="9">
    <source>
        <dbReference type="RuleBase" id="RU361277"/>
    </source>
</evidence>
<feature type="domain" description="Enoyl reductase (ER)" evidence="10">
    <location>
        <begin position="10"/>
        <end position="334"/>
    </location>
</feature>
<evidence type="ECO:0000256" key="1">
    <source>
        <dbReference type="ARBA" id="ARBA00001947"/>
    </source>
</evidence>
<dbReference type="InterPro" id="IPR011032">
    <property type="entry name" value="GroES-like_sf"/>
</dbReference>
<sequence length="341" mass="34717">MTALRLEAWGQAPVLRQVPVPVPGAEGVLLRVTAAGMCHSDLHVMDASAGQLPMEPPFTLGHEVAGTVESVGELVDAAWIGRPVVVHGVWGCGRCRRCLNGRGNYCLDRGAAIGNGLGRDGGLADFMAVPSTRFLVPADGIDPVQAAPLTDAALTAFHAIRPHLDGLAAGAPVLVVGAGGLGHFAVQLLAAHGVSPVVVDPKPEARDLASRLGASRTVADLAELAAGDVRFDLVLDFVGAQPTMDAAIALVAIGGDLVVVGGAGGVLSVGKTLGLPQGWSVSAPFWGPREDLEAVVDLARAGRLTAHTQTFALSDVLAAYDRLRAGEIAGRAVVVPGPSAT</sequence>
<evidence type="ECO:0000256" key="2">
    <source>
        <dbReference type="ARBA" id="ARBA00008072"/>
    </source>
</evidence>
<dbReference type="InterPro" id="IPR002328">
    <property type="entry name" value="ADH_Zn_CS"/>
</dbReference>
<dbReference type="PANTHER" id="PTHR42940:SF8">
    <property type="entry name" value="VACUOLAR PROTEIN SORTING-ASSOCIATED PROTEIN 11"/>
    <property type="match status" value="1"/>
</dbReference>
<dbReference type="InterPro" id="IPR020843">
    <property type="entry name" value="ER"/>
</dbReference>
<reference evidence="11 12" key="1">
    <citation type="submission" date="2018-08" db="EMBL/GenBank/DDBJ databases">
        <title>Aeromicrobium sp. M2KJ-4, whole genome shotgun sequence.</title>
        <authorList>
            <person name="Tuo L."/>
        </authorList>
    </citation>
    <scope>NUCLEOTIDE SEQUENCE [LARGE SCALE GENOMIC DNA]</scope>
    <source>
        <strain evidence="11 12">M2KJ-4</strain>
    </source>
</reference>
<keyword evidence="5 9" id="KW-0862">Zinc</keyword>
<dbReference type="PROSITE" id="PS00059">
    <property type="entry name" value="ADH_ZINC"/>
    <property type="match status" value="1"/>
</dbReference>
<dbReference type="InterPro" id="IPR013149">
    <property type="entry name" value="ADH-like_C"/>
</dbReference>
<dbReference type="Gene3D" id="3.40.50.720">
    <property type="entry name" value="NAD(P)-binding Rossmann-like Domain"/>
    <property type="match status" value="1"/>
</dbReference>
<dbReference type="GO" id="GO:0004022">
    <property type="term" value="F:alcohol dehydrogenase (NAD+) activity"/>
    <property type="evidence" value="ECO:0007669"/>
    <property type="project" value="UniProtKB-EC"/>
</dbReference>
<evidence type="ECO:0000313" key="12">
    <source>
        <dbReference type="Proteomes" id="UP000265581"/>
    </source>
</evidence>
<comment type="catalytic activity">
    <reaction evidence="8">
        <text>a primary alcohol + NAD(+) = an aldehyde + NADH + H(+)</text>
        <dbReference type="Rhea" id="RHEA:10736"/>
        <dbReference type="ChEBI" id="CHEBI:15378"/>
        <dbReference type="ChEBI" id="CHEBI:15734"/>
        <dbReference type="ChEBI" id="CHEBI:17478"/>
        <dbReference type="ChEBI" id="CHEBI:57540"/>
        <dbReference type="ChEBI" id="CHEBI:57945"/>
        <dbReference type="EC" id="1.1.1.1"/>
    </reaction>
</comment>
<dbReference type="EMBL" id="QUBR01000001">
    <property type="protein sequence ID" value="REK73997.1"/>
    <property type="molecule type" value="Genomic_DNA"/>
</dbReference>
<keyword evidence="4 9" id="KW-0479">Metal-binding</keyword>
<protein>
    <recommendedName>
        <fullName evidence="3">alcohol dehydrogenase</fullName>
        <ecNumber evidence="3">1.1.1.1</ecNumber>
    </recommendedName>
</protein>
<dbReference type="EC" id="1.1.1.1" evidence="3"/>
<evidence type="ECO:0000256" key="4">
    <source>
        <dbReference type="ARBA" id="ARBA00022723"/>
    </source>
</evidence>
<dbReference type="GO" id="GO:0005737">
    <property type="term" value="C:cytoplasm"/>
    <property type="evidence" value="ECO:0007669"/>
    <property type="project" value="TreeGrafter"/>
</dbReference>